<dbReference type="RefSeq" id="WP_094790200.1">
    <property type="nucleotide sequence ID" value="NZ_JAGEOP010000025.1"/>
</dbReference>
<dbReference type="SUPFAM" id="SSF46785">
    <property type="entry name" value="Winged helix' DNA-binding domain"/>
    <property type="match status" value="1"/>
</dbReference>
<gene>
    <name evidence="2" type="ORF">GJE36_22895</name>
</gene>
<organism evidence="2">
    <name type="scientific">Salmonella enterica subsp. enterica serovar Heidelberg</name>
    <dbReference type="NCBI Taxonomy" id="611"/>
    <lineage>
        <taxon>Bacteria</taxon>
        <taxon>Pseudomonadati</taxon>
        <taxon>Pseudomonadota</taxon>
        <taxon>Gammaproteobacteria</taxon>
        <taxon>Enterobacterales</taxon>
        <taxon>Enterobacteriaceae</taxon>
        <taxon>Salmonella</taxon>
    </lineage>
</organism>
<dbReference type="EMBL" id="DAAGLP010000027">
    <property type="protein sequence ID" value="HAB3566071.1"/>
    <property type="molecule type" value="Genomic_DNA"/>
</dbReference>
<proteinExistence type="predicted"/>
<evidence type="ECO:0000259" key="1">
    <source>
        <dbReference type="Pfam" id="PF01726"/>
    </source>
</evidence>
<sequence>MNKLTVRQSEVLGSIVNYQRRFGFPPTICELAGLIGCSSPNAAADHVKAIAKKGFISVAPGVSRGITVISSNDEIDAISIIKSLVNGDSDARERALSWLEARGVQQ</sequence>
<reference evidence="2" key="2">
    <citation type="submission" date="2019-06" db="EMBL/GenBank/DDBJ databases">
        <authorList>
            <consortium name="NCBI Pathogen Detection Project"/>
        </authorList>
    </citation>
    <scope>NUCLEOTIDE SEQUENCE</scope>
    <source>
        <strain evidence="2">Salmonella enterica</strain>
    </source>
</reference>
<dbReference type="AlphaFoldDB" id="A0A5H5PRE2"/>
<name>A0A5H5PRE2_SALET</name>
<reference evidence="2" key="1">
    <citation type="journal article" date="2018" name="Genome Biol.">
        <title>SKESA: strategic k-mer extension for scrupulous assemblies.</title>
        <authorList>
            <person name="Souvorov A."/>
            <person name="Agarwala R."/>
            <person name="Lipman D.J."/>
        </authorList>
    </citation>
    <scope>NUCLEOTIDE SEQUENCE</scope>
    <source>
        <strain evidence="2">Salmonella enterica</strain>
    </source>
</reference>
<dbReference type="GO" id="GO:0004252">
    <property type="term" value="F:serine-type endopeptidase activity"/>
    <property type="evidence" value="ECO:0007669"/>
    <property type="project" value="InterPro"/>
</dbReference>
<dbReference type="InterPro" id="IPR036388">
    <property type="entry name" value="WH-like_DNA-bd_sf"/>
</dbReference>
<dbReference type="Pfam" id="PF01726">
    <property type="entry name" value="LexA_DNA_bind"/>
    <property type="match status" value="1"/>
</dbReference>
<dbReference type="Gene3D" id="1.10.10.10">
    <property type="entry name" value="Winged helix-like DNA-binding domain superfamily/Winged helix DNA-binding domain"/>
    <property type="match status" value="1"/>
</dbReference>
<protein>
    <submittedName>
        <fullName evidence="2">LexA family transcriptional regulator</fullName>
    </submittedName>
</protein>
<feature type="domain" description="LexA repressor DNA-binding" evidence="1">
    <location>
        <begin position="1"/>
        <end position="65"/>
    </location>
</feature>
<accession>A0A5H5PRE2</accession>
<dbReference type="InterPro" id="IPR036390">
    <property type="entry name" value="WH_DNA-bd_sf"/>
</dbReference>
<dbReference type="InterPro" id="IPR006199">
    <property type="entry name" value="LexA_DNA-bd_dom"/>
</dbReference>
<evidence type="ECO:0000313" key="2">
    <source>
        <dbReference type="EMBL" id="HAB3566071.1"/>
    </source>
</evidence>
<dbReference type="GO" id="GO:0006508">
    <property type="term" value="P:proteolysis"/>
    <property type="evidence" value="ECO:0007669"/>
    <property type="project" value="InterPro"/>
</dbReference>
<comment type="caution">
    <text evidence="2">The sequence shown here is derived from an EMBL/GenBank/DDBJ whole genome shotgun (WGS) entry which is preliminary data.</text>
</comment>